<evidence type="ECO:0000313" key="2">
    <source>
        <dbReference type="Proteomes" id="UP000246171"/>
    </source>
</evidence>
<reference evidence="1" key="1">
    <citation type="submission" date="2016-12" db="EMBL/GenBank/DDBJ databases">
        <title>The genomes of Aspergillus section Nigri reveals drivers in fungal speciation.</title>
        <authorList>
            <consortium name="DOE Joint Genome Institute"/>
            <person name="Vesth T.C."/>
            <person name="Nybo J."/>
            <person name="Theobald S."/>
            <person name="Brandl J."/>
            <person name="Frisvad J.C."/>
            <person name="Nielsen K.F."/>
            <person name="Lyhne E.K."/>
            <person name="Kogle M.E."/>
            <person name="Kuo A."/>
            <person name="Riley R."/>
            <person name="Clum A."/>
            <person name="Nolan M."/>
            <person name="Lipzen A."/>
            <person name="Salamov A."/>
            <person name="Henrissat B."/>
            <person name="Wiebenga A."/>
            <person name="De vries R.P."/>
            <person name="Grigoriev I.V."/>
            <person name="Mortensen U.H."/>
            <person name="Andersen M.R."/>
            <person name="Baker S.E."/>
        </authorList>
    </citation>
    <scope>NUCLEOTIDE SEQUENCE</scope>
    <source>
        <strain evidence="1">CBS 122712</strain>
    </source>
</reference>
<protein>
    <submittedName>
        <fullName evidence="1">Uncharacterized protein</fullName>
    </submittedName>
</protein>
<organism evidence="1 2">
    <name type="scientific">Aspergillus eucalypticola (strain CBS 122712 / IBT 29274)</name>
    <dbReference type="NCBI Taxonomy" id="1448314"/>
    <lineage>
        <taxon>Eukaryota</taxon>
        <taxon>Fungi</taxon>
        <taxon>Dikarya</taxon>
        <taxon>Ascomycota</taxon>
        <taxon>Pezizomycotina</taxon>
        <taxon>Eurotiomycetes</taxon>
        <taxon>Eurotiomycetidae</taxon>
        <taxon>Eurotiales</taxon>
        <taxon>Aspergillaceae</taxon>
        <taxon>Aspergillus</taxon>
        <taxon>Aspergillus subgen. Circumdati</taxon>
    </lineage>
</organism>
<accession>A0A317VJA6</accession>
<dbReference type="VEuPathDB" id="FungiDB:BO83DRAFT_23389"/>
<dbReference type="RefSeq" id="XP_025388455.1">
    <property type="nucleotide sequence ID" value="XM_025526914.1"/>
</dbReference>
<dbReference type="GeneID" id="37048876"/>
<comment type="caution">
    <text evidence="1">The sequence shown here is derived from an EMBL/GenBank/DDBJ whole genome shotgun (WGS) entry which is preliminary data.</text>
</comment>
<dbReference type="EMBL" id="MSFU01000011">
    <property type="protein sequence ID" value="PWY74005.1"/>
    <property type="molecule type" value="Genomic_DNA"/>
</dbReference>
<dbReference type="Proteomes" id="UP000246171">
    <property type="component" value="Unassembled WGS sequence"/>
</dbReference>
<gene>
    <name evidence="1" type="ORF">BO83DRAFT_23389</name>
</gene>
<name>A0A317VJA6_ASPEC</name>
<evidence type="ECO:0000313" key="1">
    <source>
        <dbReference type="EMBL" id="PWY74005.1"/>
    </source>
</evidence>
<dbReference type="AlphaFoldDB" id="A0A317VJA6"/>
<sequence>MHSLVFTQRRCRLPIRSLAARFHPPLLCTSFLFDIICSSSPGDWSCLVGSARVGVVEPVDGCPMTAAPYKLPPITLRTCTFSY</sequence>
<proteinExistence type="predicted"/>
<keyword evidence="2" id="KW-1185">Reference proteome</keyword>